<dbReference type="Proteomes" id="UP001521209">
    <property type="component" value="Unassembled WGS sequence"/>
</dbReference>
<keyword evidence="2" id="KW-0732">Signal</keyword>
<comment type="similarity">
    <text evidence="1">Belongs to the bacterial secretin family.</text>
</comment>
<dbReference type="PANTHER" id="PTHR30332:SF17">
    <property type="entry name" value="TYPE IV PILIATION SYSTEM PROTEIN DR_0774-RELATED"/>
    <property type="match status" value="1"/>
</dbReference>
<dbReference type="EMBL" id="JAKGBZ010000011">
    <property type="protein sequence ID" value="MCF3946535.1"/>
    <property type="molecule type" value="Genomic_DNA"/>
</dbReference>
<comment type="caution">
    <text evidence="5">The sequence shown here is derived from an EMBL/GenBank/DDBJ whole genome shotgun (WGS) entry which is preliminary data.</text>
</comment>
<organism evidence="5 6">
    <name type="scientific">Acidiphilium iwatense</name>
    <dbReference type="NCBI Taxonomy" id="768198"/>
    <lineage>
        <taxon>Bacteria</taxon>
        <taxon>Pseudomonadati</taxon>
        <taxon>Pseudomonadota</taxon>
        <taxon>Alphaproteobacteria</taxon>
        <taxon>Acetobacterales</taxon>
        <taxon>Acidocellaceae</taxon>
        <taxon>Acidiphilium</taxon>
    </lineage>
</organism>
<evidence type="ECO:0000256" key="2">
    <source>
        <dbReference type="SAM" id="SignalP"/>
    </source>
</evidence>
<evidence type="ECO:0000259" key="4">
    <source>
        <dbReference type="Pfam" id="PF13629"/>
    </source>
</evidence>
<evidence type="ECO:0000313" key="5">
    <source>
        <dbReference type="EMBL" id="MCF3946535.1"/>
    </source>
</evidence>
<dbReference type="InterPro" id="IPR004846">
    <property type="entry name" value="T2SS/T3SS_dom"/>
</dbReference>
<dbReference type="Pfam" id="PF13629">
    <property type="entry name" value="T2SS-T3SS_pil_N"/>
    <property type="match status" value="1"/>
</dbReference>
<name>A0ABS9DWH7_9PROT</name>
<sequence>MTPDYGRSSRILGAFCAIPLAVGSFSAHAQPHPLPGIDAPSPAPRVAGRLAIEQGNGKLIALTGDASNVFVADPKIIAVRPASARRLFVFGKAPGFTTLTATNAKGHRIAVFRVAVSPARYPAIRVQTEAKRIAPGSVISVASEAHGIVLRGTVPTPAQDYLIVKQAKLDAGAKQKIVNETEVEQPQQVALRVRIAQMSRTVTQQLGINWQSVGSGVPIGKFLFGFSTLGNLIGSSGGTAPAGGTFNLQFPQQTVPIDGILDALNTDNLAHILAEPTLTALSGQSASFIDGGSFPVPVPGQNGQVTVEYQNYGVQLKFKPVVLNDGSIVLHVKPTVSSPTTQNAFQVQVAGESIVVPSLSTQSASTTVVIGSGQTLAIAGLLDNSSNQTDHAVPALGQIPVLGAAFRNDDFNRQEEELVILVTPYLVQPVDHSKYLESPDGGWTPPNQLQRIFLFQNNGTVARRTILPGRAGFMLR</sequence>
<evidence type="ECO:0000313" key="6">
    <source>
        <dbReference type="Proteomes" id="UP001521209"/>
    </source>
</evidence>
<dbReference type="RefSeq" id="WP_235703771.1">
    <property type="nucleotide sequence ID" value="NZ_JAKGBZ010000011.1"/>
</dbReference>
<dbReference type="PRINTS" id="PR00811">
    <property type="entry name" value="BCTERIALGSPD"/>
</dbReference>
<feature type="domain" description="Pilus formation protein N-terminal" evidence="4">
    <location>
        <begin position="48"/>
        <end position="117"/>
    </location>
</feature>
<protein>
    <submittedName>
        <fullName evidence="5">Type II and III secretion system protein family protein</fullName>
    </submittedName>
</protein>
<dbReference type="InterPro" id="IPR032789">
    <property type="entry name" value="T2SS-T3SS_pil_N"/>
</dbReference>
<evidence type="ECO:0000259" key="3">
    <source>
        <dbReference type="Pfam" id="PF00263"/>
    </source>
</evidence>
<dbReference type="Pfam" id="PF00263">
    <property type="entry name" value="Secretin"/>
    <property type="match status" value="1"/>
</dbReference>
<dbReference type="PANTHER" id="PTHR30332">
    <property type="entry name" value="PROBABLE GENERAL SECRETION PATHWAY PROTEIN D"/>
    <property type="match status" value="1"/>
</dbReference>
<dbReference type="InterPro" id="IPR050810">
    <property type="entry name" value="Bact_Secretion_Sys_Channel"/>
</dbReference>
<feature type="signal peptide" evidence="2">
    <location>
        <begin position="1"/>
        <end position="29"/>
    </location>
</feature>
<dbReference type="InterPro" id="IPR001775">
    <property type="entry name" value="GspD/PilQ"/>
</dbReference>
<feature type="chain" id="PRO_5045802641" evidence="2">
    <location>
        <begin position="30"/>
        <end position="476"/>
    </location>
</feature>
<proteinExistence type="inferred from homology"/>
<evidence type="ECO:0000256" key="1">
    <source>
        <dbReference type="RuleBase" id="RU004003"/>
    </source>
</evidence>
<gene>
    <name evidence="5" type="ORF">L2A60_07555</name>
</gene>
<accession>A0ABS9DWH7</accession>
<keyword evidence="6" id="KW-1185">Reference proteome</keyword>
<feature type="domain" description="Type II/III secretion system secretin-like" evidence="3">
    <location>
        <begin position="263"/>
        <end position="427"/>
    </location>
</feature>
<reference evidence="5 6" key="1">
    <citation type="submission" date="2022-01" db="EMBL/GenBank/DDBJ databases">
        <authorList>
            <person name="Won M."/>
            <person name="Kim S.-J."/>
            <person name="Kwon S.-W."/>
        </authorList>
    </citation>
    <scope>NUCLEOTIDE SEQUENCE [LARGE SCALE GENOMIC DNA]</scope>
    <source>
        <strain evidence="5 6">KCTC 23505</strain>
    </source>
</reference>